<name>A0A075TXU0_9LACO</name>
<dbReference type="KEGG" id="wce:WS08_0212"/>
<dbReference type="KEGG" id="wct:WS74_0212"/>
<dbReference type="EMBL" id="CP009223">
    <property type="protein sequence ID" value="AIM62464.1"/>
    <property type="molecule type" value="Genomic_DNA"/>
</dbReference>
<accession>A0A075TXU0</accession>
<organism evidence="1 2">
    <name type="scientific">Weissella ceti</name>
    <dbReference type="NCBI Taxonomy" id="759620"/>
    <lineage>
        <taxon>Bacteria</taxon>
        <taxon>Bacillati</taxon>
        <taxon>Bacillota</taxon>
        <taxon>Bacilli</taxon>
        <taxon>Lactobacillales</taxon>
        <taxon>Lactobacillaceae</taxon>
        <taxon>Weissella</taxon>
    </lineage>
</organism>
<keyword evidence="2" id="KW-1185">Reference proteome</keyword>
<reference evidence="1 2" key="1">
    <citation type="journal article" date="2014" name="Genome Announc.">
        <title>Complete Genome Sequences of Fish Pathogenic Weissella ceti Strains WS74 and WS105.</title>
        <authorList>
            <person name="Figueiredo H.C."/>
            <person name="Leal C.A."/>
            <person name="Dorella F.A."/>
            <person name="Carvalho A.F."/>
            <person name="Soares S.C."/>
            <person name="Pereira F.L."/>
            <person name="Azevedo V.A."/>
        </authorList>
    </citation>
    <scope>NUCLEOTIDE SEQUENCE [LARGE SCALE GENOMIC DNA]</scope>
    <source>
        <strain evidence="1 2">WS74</strain>
    </source>
</reference>
<sequence>MDTENYQTLDIIEEITRNDGSTYKEIGNLLHNGQAEYAAEQGMIQSVRILKINIPHSTNVEKYEQYINGKFDIPSEVAISEYQEWTKTDEMSDLVTQIISDNNVS</sequence>
<dbReference type="STRING" id="759620.WS105_0211"/>
<dbReference type="PATRIC" id="fig|759620.7.peg.199"/>
<dbReference type="RefSeq" id="WP_009495420.1">
    <property type="nucleotide sequence ID" value="NZ_CP009223.1"/>
</dbReference>
<dbReference type="AlphaFoldDB" id="A0A075TXU0"/>
<reference evidence="2" key="2">
    <citation type="submission" date="2014-08" db="EMBL/GenBank/DDBJ databases">
        <title>Complete genome of Weissella ceti strain WS74 isolated from diseased rainbow trout in Brazil.</title>
        <authorList>
            <person name="Figueiredo H.C.P."/>
            <person name="Leal C.A.G."/>
            <person name="Pereira F.L."/>
            <person name="Soares S.C."/>
            <person name="Dorella F.A."/>
            <person name="Carvalho A.F."/>
            <person name="Azevedo V.A.C."/>
        </authorList>
    </citation>
    <scope>NUCLEOTIDE SEQUENCE [LARGE SCALE GENOMIC DNA]</scope>
    <source>
        <strain evidence="2">WS74</strain>
    </source>
</reference>
<evidence type="ECO:0000313" key="1">
    <source>
        <dbReference type="EMBL" id="AIM62464.1"/>
    </source>
</evidence>
<proteinExistence type="predicted"/>
<dbReference type="KEGG" id="wci:WS105_0211"/>
<dbReference type="Proteomes" id="UP000029079">
    <property type="component" value="Chromosome"/>
</dbReference>
<gene>
    <name evidence="1" type="ORF">WS74_0212</name>
</gene>
<protein>
    <submittedName>
        <fullName evidence="1">Uncharacterized protein</fullName>
    </submittedName>
</protein>
<dbReference type="OrthoDB" id="2141081at2"/>
<evidence type="ECO:0000313" key="2">
    <source>
        <dbReference type="Proteomes" id="UP000029079"/>
    </source>
</evidence>